<dbReference type="PROSITE" id="PS51257">
    <property type="entry name" value="PROKAR_LIPOPROTEIN"/>
    <property type="match status" value="1"/>
</dbReference>
<organism evidence="2 3">
    <name type="scientific">Vibrio superstes NBRC 103154</name>
    <dbReference type="NCBI Taxonomy" id="1219062"/>
    <lineage>
        <taxon>Bacteria</taxon>
        <taxon>Pseudomonadati</taxon>
        <taxon>Pseudomonadota</taxon>
        <taxon>Gammaproteobacteria</taxon>
        <taxon>Vibrionales</taxon>
        <taxon>Vibrionaceae</taxon>
        <taxon>Vibrio</taxon>
    </lineage>
</organism>
<dbReference type="InterPro" id="IPR035923">
    <property type="entry name" value="TT1751-like_sf"/>
</dbReference>
<dbReference type="PANTHER" id="PTHR38342:SF2">
    <property type="entry name" value="INNER MEMBRANE OR EXPORTED"/>
    <property type="match status" value="1"/>
</dbReference>
<evidence type="ECO:0000313" key="2">
    <source>
        <dbReference type="EMBL" id="GEM81516.1"/>
    </source>
</evidence>
<dbReference type="EMBL" id="BJXK01000024">
    <property type="protein sequence ID" value="GEM81516.1"/>
    <property type="molecule type" value="Genomic_DNA"/>
</dbReference>
<feature type="domain" description="DUF302" evidence="1">
    <location>
        <begin position="54"/>
        <end position="112"/>
    </location>
</feature>
<gene>
    <name evidence="2" type="ORF">VSU01S_37610</name>
</gene>
<keyword evidence="3" id="KW-1185">Reference proteome</keyword>
<sequence>MKNSLVMMLSPIVLMACSHGPMESTPQDIAAVDTRTELVTKKAEQLQLEPVLSIDHSRLGADAGEDLSASRVSLFSDDKLNAQLLQQNVESGLDLPFRVLNYAEDGVVKTRYTSAEFLARRHGITNKPSLTAFDQTVKQLVEDIPNATPASTAGLTQGYGISRIVSDYDFETTIENIKTSVLSQEGTIWFLTLDFAKRAQVQGGTLPKATLLVFGAPGPGAKAMNEHLSIGLDTFGQKVLVYQTGEQVTVAYNDIVEMARLHYDDSAIAHRVVNGMLGKTVSKAVEK</sequence>
<dbReference type="PANTHER" id="PTHR38342">
    <property type="entry name" value="SLR5037 PROTEIN"/>
    <property type="match status" value="1"/>
</dbReference>
<dbReference type="AlphaFoldDB" id="A0A511QXR2"/>
<accession>A0A511QXR2</accession>
<dbReference type="InterPro" id="IPR005180">
    <property type="entry name" value="DUF302"/>
</dbReference>
<dbReference type="SUPFAM" id="SSF103247">
    <property type="entry name" value="TT1751-like"/>
    <property type="match status" value="2"/>
</dbReference>
<proteinExistence type="predicted"/>
<dbReference type="OrthoDB" id="9799367at2"/>
<dbReference type="Gene3D" id="3.30.310.70">
    <property type="entry name" value="TT1751-like domain"/>
    <property type="match status" value="2"/>
</dbReference>
<dbReference type="RefSeq" id="WP_119010379.1">
    <property type="nucleotide sequence ID" value="NZ_BJXK01000024.1"/>
</dbReference>
<comment type="caution">
    <text evidence="2">The sequence shown here is derived from an EMBL/GenBank/DDBJ whole genome shotgun (WGS) entry which is preliminary data.</text>
</comment>
<evidence type="ECO:0000259" key="1">
    <source>
        <dbReference type="Pfam" id="PF03625"/>
    </source>
</evidence>
<feature type="domain" description="DUF302" evidence="1">
    <location>
        <begin position="194"/>
        <end position="254"/>
    </location>
</feature>
<name>A0A511QXR2_9VIBR</name>
<reference evidence="2 3" key="1">
    <citation type="submission" date="2019-07" db="EMBL/GenBank/DDBJ databases">
        <title>Whole genome shotgun sequence of Vibrio superstes NBRC 103154.</title>
        <authorList>
            <person name="Hosoyama A."/>
            <person name="Uohara A."/>
            <person name="Ohji S."/>
            <person name="Ichikawa N."/>
        </authorList>
    </citation>
    <scope>NUCLEOTIDE SEQUENCE [LARGE SCALE GENOMIC DNA]</scope>
    <source>
        <strain evidence="2 3">NBRC 103154</strain>
    </source>
</reference>
<dbReference type="Pfam" id="PF03625">
    <property type="entry name" value="DUF302"/>
    <property type="match status" value="2"/>
</dbReference>
<protein>
    <recommendedName>
        <fullName evidence="1">DUF302 domain-containing protein</fullName>
    </recommendedName>
</protein>
<evidence type="ECO:0000313" key="3">
    <source>
        <dbReference type="Proteomes" id="UP000321113"/>
    </source>
</evidence>
<dbReference type="Proteomes" id="UP000321113">
    <property type="component" value="Unassembled WGS sequence"/>
</dbReference>
<dbReference type="CDD" id="cd14797">
    <property type="entry name" value="DUF302"/>
    <property type="match status" value="1"/>
</dbReference>